<keyword evidence="3" id="KW-1185">Reference proteome</keyword>
<dbReference type="Proteomes" id="UP000602050">
    <property type="component" value="Unassembled WGS sequence"/>
</dbReference>
<protein>
    <recommendedName>
        <fullName evidence="4">Copper chaperone NosL</fullName>
    </recommendedName>
</protein>
<feature type="transmembrane region" description="Helical" evidence="1">
    <location>
        <begin position="7"/>
        <end position="29"/>
    </location>
</feature>
<evidence type="ECO:0000256" key="1">
    <source>
        <dbReference type="SAM" id="Phobius"/>
    </source>
</evidence>
<evidence type="ECO:0008006" key="4">
    <source>
        <dbReference type="Google" id="ProtNLM"/>
    </source>
</evidence>
<feature type="transmembrane region" description="Helical" evidence="1">
    <location>
        <begin position="103"/>
        <end position="123"/>
    </location>
</feature>
<dbReference type="EMBL" id="BMEV01000068">
    <property type="protein sequence ID" value="GFZ86582.1"/>
    <property type="molecule type" value="Genomic_DNA"/>
</dbReference>
<feature type="transmembrane region" description="Helical" evidence="1">
    <location>
        <begin position="80"/>
        <end position="98"/>
    </location>
</feature>
<dbReference type="AlphaFoldDB" id="A0A8J2XH44"/>
<organism evidence="2 3">
    <name type="scientific">Compostibacillus humi</name>
    <dbReference type="NCBI Taxonomy" id="1245525"/>
    <lineage>
        <taxon>Bacteria</taxon>
        <taxon>Bacillati</taxon>
        <taxon>Bacillota</taxon>
        <taxon>Bacilli</taxon>
        <taxon>Bacillales</taxon>
        <taxon>Bacillaceae</taxon>
        <taxon>Compostibacillus</taxon>
    </lineage>
</organism>
<accession>A0A8J2XH44</accession>
<feature type="transmembrane region" description="Helical" evidence="1">
    <location>
        <begin position="160"/>
        <end position="182"/>
    </location>
</feature>
<gene>
    <name evidence="2" type="ORF">GCM10010978_28140</name>
</gene>
<dbReference type="RefSeq" id="WP_188393057.1">
    <property type="nucleotide sequence ID" value="NZ_BMEV01000068.1"/>
</dbReference>
<reference evidence="2" key="2">
    <citation type="submission" date="2020-09" db="EMBL/GenBank/DDBJ databases">
        <authorList>
            <person name="Sun Q."/>
            <person name="Zhou Y."/>
        </authorList>
    </citation>
    <scope>NUCLEOTIDE SEQUENCE</scope>
    <source>
        <strain evidence="2">CGMCC 1.12360</strain>
    </source>
</reference>
<evidence type="ECO:0000313" key="3">
    <source>
        <dbReference type="Proteomes" id="UP000602050"/>
    </source>
</evidence>
<proteinExistence type="predicted"/>
<keyword evidence="1" id="KW-0812">Transmembrane</keyword>
<comment type="caution">
    <text evidence="2">The sequence shown here is derived from an EMBL/GenBank/DDBJ whole genome shotgun (WGS) entry which is preliminary data.</text>
</comment>
<keyword evidence="1" id="KW-1133">Transmembrane helix</keyword>
<sequence>MKKDLSVPSMISLILAAIVLTIAILVPWWRMDFYAPQYPEGLDIIVTPSEVKGDIEIINGLNHYIGMKPFNTESFPELQFMPYIVGAVALIILITAFLRNKKLLYSVIGLYAVMGAAGIWDMYRWLKKYGHELDPQAPIDMEPFVPPIIGENTVANFVTYSYFTTGAYLLLLVFILLIFPLWKDRKKDEKTADEYKSAA</sequence>
<name>A0A8J2XH44_9BACI</name>
<evidence type="ECO:0000313" key="2">
    <source>
        <dbReference type="EMBL" id="GFZ86582.1"/>
    </source>
</evidence>
<reference evidence="2" key="1">
    <citation type="journal article" date="2014" name="Int. J. Syst. Evol. Microbiol.">
        <title>Complete genome sequence of Corynebacterium casei LMG S-19264T (=DSM 44701T), isolated from a smear-ripened cheese.</title>
        <authorList>
            <consortium name="US DOE Joint Genome Institute (JGI-PGF)"/>
            <person name="Walter F."/>
            <person name="Albersmeier A."/>
            <person name="Kalinowski J."/>
            <person name="Ruckert C."/>
        </authorList>
    </citation>
    <scope>NUCLEOTIDE SEQUENCE</scope>
    <source>
        <strain evidence="2">CGMCC 1.12360</strain>
    </source>
</reference>
<keyword evidence="1" id="KW-0472">Membrane</keyword>